<dbReference type="Gene3D" id="1.10.287.950">
    <property type="entry name" value="Methyl-accepting chemotaxis protein"/>
    <property type="match status" value="1"/>
</dbReference>
<accession>A0ABT5HU78</accession>
<dbReference type="PRINTS" id="PR00260">
    <property type="entry name" value="CHEMTRNSDUCR"/>
</dbReference>
<reference evidence="7 8" key="1">
    <citation type="submission" date="2023-01" db="EMBL/GenBank/DDBJ databases">
        <title>Novel species of the genus Asticcacaulis isolated from rivers.</title>
        <authorList>
            <person name="Lu H."/>
        </authorList>
    </citation>
    <scope>NUCLEOTIDE SEQUENCE [LARGE SCALE GENOMIC DNA]</scope>
    <source>
        <strain evidence="7 8">BYS171W</strain>
    </source>
</reference>
<evidence type="ECO:0000313" key="7">
    <source>
        <dbReference type="EMBL" id="MDC7683627.1"/>
    </source>
</evidence>
<protein>
    <submittedName>
        <fullName evidence="7">Methyl-accepting chemotaxis protein</fullName>
    </submittedName>
</protein>
<dbReference type="PROSITE" id="PS50111">
    <property type="entry name" value="CHEMOTAXIS_TRANSDUC_2"/>
    <property type="match status" value="1"/>
</dbReference>
<evidence type="ECO:0000256" key="1">
    <source>
        <dbReference type="ARBA" id="ARBA00023224"/>
    </source>
</evidence>
<sequence>MSFNNIPMIGKVLSLLALLALLGIGAVAFAAFQMMDITQKYDEALQGPARANVALARAGRHAVWTSRSIFKLATSETPEGRAASEADVKQGHASFNTEMDTALAAMPERKAEIEALRQAYLNVMDTVCWKTVDLGKGGQSAAALSHMNAECGPQLLTIITGISKMVDETVAANEALVARLNAQADEAVTLSIAVGAIGLIVVMGLAVWLTRGSISGPLRRLTDTMSSMAHGKLDIEVGGGQRKDELGAMARTVEIFRQGLAETERLREEAADTEKANAQRLRTERNAIADQFQSSMGALAEAFARSSVEVSDAAQSLSATAEETARQAQVVSGAAEEAAVNVQTVAAATEEMSVSVRDINAQVSRTGTVVGEASGEAGRTHAEIQSLSAAANQIGEVVSLINDIASQTNLLALNATIEAARAGDAGKGFAVVASEVKTLATQTARATEDISRKVGEIQTATQRTVASIARIVDTIEEIRANSGNVAAAVEQQGAATAEIAQNTSRAASGAQQVTENIFGVGRAAEMTGAASTQLMALSGNLTEQAQALKGEVETFVRQLRSA</sequence>
<keyword evidence="4" id="KW-1133">Transmembrane helix</keyword>
<proteinExistence type="inferred from homology"/>
<keyword evidence="8" id="KW-1185">Reference proteome</keyword>
<dbReference type="CDD" id="cd06225">
    <property type="entry name" value="HAMP"/>
    <property type="match status" value="1"/>
</dbReference>
<evidence type="ECO:0000256" key="2">
    <source>
        <dbReference type="ARBA" id="ARBA00029447"/>
    </source>
</evidence>
<organism evidence="7 8">
    <name type="scientific">Asticcacaulis aquaticus</name>
    <dbReference type="NCBI Taxonomy" id="2984212"/>
    <lineage>
        <taxon>Bacteria</taxon>
        <taxon>Pseudomonadati</taxon>
        <taxon>Pseudomonadota</taxon>
        <taxon>Alphaproteobacteria</taxon>
        <taxon>Caulobacterales</taxon>
        <taxon>Caulobacteraceae</taxon>
        <taxon>Asticcacaulis</taxon>
    </lineage>
</organism>
<evidence type="ECO:0000259" key="6">
    <source>
        <dbReference type="PROSITE" id="PS50885"/>
    </source>
</evidence>
<dbReference type="PANTHER" id="PTHR32089">
    <property type="entry name" value="METHYL-ACCEPTING CHEMOTAXIS PROTEIN MCPB"/>
    <property type="match status" value="1"/>
</dbReference>
<dbReference type="PANTHER" id="PTHR32089:SF112">
    <property type="entry name" value="LYSOZYME-LIKE PROTEIN-RELATED"/>
    <property type="match status" value="1"/>
</dbReference>
<feature type="transmembrane region" description="Helical" evidence="4">
    <location>
        <begin position="187"/>
        <end position="210"/>
    </location>
</feature>
<dbReference type="InterPro" id="IPR004090">
    <property type="entry name" value="Chemotax_Me-accpt_rcpt"/>
</dbReference>
<comment type="similarity">
    <text evidence="2">Belongs to the methyl-accepting chemotaxis (MCP) protein family.</text>
</comment>
<comment type="caution">
    <text evidence="7">The sequence shown here is derived from an EMBL/GenBank/DDBJ whole genome shotgun (WGS) entry which is preliminary data.</text>
</comment>
<dbReference type="InterPro" id="IPR004089">
    <property type="entry name" value="MCPsignal_dom"/>
</dbReference>
<dbReference type="EMBL" id="JAQQKX010000007">
    <property type="protein sequence ID" value="MDC7683627.1"/>
    <property type="molecule type" value="Genomic_DNA"/>
</dbReference>
<dbReference type="SMART" id="SM00283">
    <property type="entry name" value="MA"/>
    <property type="match status" value="1"/>
</dbReference>
<evidence type="ECO:0000259" key="5">
    <source>
        <dbReference type="PROSITE" id="PS50111"/>
    </source>
</evidence>
<dbReference type="Gene3D" id="6.10.340.10">
    <property type="match status" value="1"/>
</dbReference>
<keyword evidence="4" id="KW-0812">Transmembrane</keyword>
<evidence type="ECO:0000256" key="3">
    <source>
        <dbReference type="PROSITE-ProRule" id="PRU00284"/>
    </source>
</evidence>
<dbReference type="SUPFAM" id="SSF58104">
    <property type="entry name" value="Methyl-accepting chemotaxis protein (MCP) signaling domain"/>
    <property type="match status" value="1"/>
</dbReference>
<dbReference type="Proteomes" id="UP001214854">
    <property type="component" value="Unassembled WGS sequence"/>
</dbReference>
<keyword evidence="1 3" id="KW-0807">Transducer</keyword>
<dbReference type="Pfam" id="PF00672">
    <property type="entry name" value="HAMP"/>
    <property type="match status" value="1"/>
</dbReference>
<name>A0ABT5HU78_9CAUL</name>
<dbReference type="Pfam" id="PF00015">
    <property type="entry name" value="MCPsignal"/>
    <property type="match status" value="1"/>
</dbReference>
<feature type="domain" description="HAMP" evidence="6">
    <location>
        <begin position="212"/>
        <end position="265"/>
    </location>
</feature>
<dbReference type="InterPro" id="IPR003660">
    <property type="entry name" value="HAMP_dom"/>
</dbReference>
<dbReference type="PROSITE" id="PS50885">
    <property type="entry name" value="HAMP"/>
    <property type="match status" value="1"/>
</dbReference>
<dbReference type="SMART" id="SM00304">
    <property type="entry name" value="HAMP"/>
    <property type="match status" value="1"/>
</dbReference>
<evidence type="ECO:0000313" key="8">
    <source>
        <dbReference type="Proteomes" id="UP001214854"/>
    </source>
</evidence>
<evidence type="ECO:0000256" key="4">
    <source>
        <dbReference type="SAM" id="Phobius"/>
    </source>
</evidence>
<dbReference type="RefSeq" id="WP_272748096.1">
    <property type="nucleotide sequence ID" value="NZ_JAQQKX010000007.1"/>
</dbReference>
<feature type="domain" description="Methyl-accepting transducer" evidence="5">
    <location>
        <begin position="299"/>
        <end position="542"/>
    </location>
</feature>
<gene>
    <name evidence="7" type="ORF">PQU92_10085</name>
</gene>
<keyword evidence="4" id="KW-0472">Membrane</keyword>